<dbReference type="Proteomes" id="UP000265520">
    <property type="component" value="Unassembled WGS sequence"/>
</dbReference>
<feature type="non-terminal residue" evidence="1">
    <location>
        <position position="51"/>
    </location>
</feature>
<proteinExistence type="predicted"/>
<organism evidence="1 2">
    <name type="scientific">Trifolium medium</name>
    <dbReference type="NCBI Taxonomy" id="97028"/>
    <lineage>
        <taxon>Eukaryota</taxon>
        <taxon>Viridiplantae</taxon>
        <taxon>Streptophyta</taxon>
        <taxon>Embryophyta</taxon>
        <taxon>Tracheophyta</taxon>
        <taxon>Spermatophyta</taxon>
        <taxon>Magnoliopsida</taxon>
        <taxon>eudicotyledons</taxon>
        <taxon>Gunneridae</taxon>
        <taxon>Pentapetalae</taxon>
        <taxon>rosids</taxon>
        <taxon>fabids</taxon>
        <taxon>Fabales</taxon>
        <taxon>Fabaceae</taxon>
        <taxon>Papilionoideae</taxon>
        <taxon>50 kb inversion clade</taxon>
        <taxon>NPAAA clade</taxon>
        <taxon>Hologalegina</taxon>
        <taxon>IRL clade</taxon>
        <taxon>Trifolieae</taxon>
        <taxon>Trifolium</taxon>
    </lineage>
</organism>
<sequence>MGLVSRVVLGKLNDVAMVARAAAAERELSPMDPIEESQIGEAQQGLSLVVV</sequence>
<comment type="caution">
    <text evidence="1">The sequence shown here is derived from an EMBL/GenBank/DDBJ whole genome shotgun (WGS) entry which is preliminary data.</text>
</comment>
<accession>A0A392V2V5</accession>
<evidence type="ECO:0000313" key="2">
    <source>
        <dbReference type="Proteomes" id="UP000265520"/>
    </source>
</evidence>
<name>A0A392V2V5_9FABA</name>
<dbReference type="EMBL" id="LXQA011021783">
    <property type="protein sequence ID" value="MCI81559.1"/>
    <property type="molecule type" value="Genomic_DNA"/>
</dbReference>
<evidence type="ECO:0000313" key="1">
    <source>
        <dbReference type="EMBL" id="MCI81559.1"/>
    </source>
</evidence>
<dbReference type="AlphaFoldDB" id="A0A392V2V5"/>
<protein>
    <submittedName>
        <fullName evidence="1">Uncharacterized protein</fullName>
    </submittedName>
</protein>
<reference evidence="1 2" key="1">
    <citation type="journal article" date="2018" name="Front. Plant Sci.">
        <title>Red Clover (Trifolium pratense) and Zigzag Clover (T. medium) - A Picture of Genomic Similarities and Differences.</title>
        <authorList>
            <person name="Dluhosova J."/>
            <person name="Istvanek J."/>
            <person name="Nedelnik J."/>
            <person name="Repkova J."/>
        </authorList>
    </citation>
    <scope>NUCLEOTIDE SEQUENCE [LARGE SCALE GENOMIC DNA]</scope>
    <source>
        <strain evidence="2">cv. 10/8</strain>
        <tissue evidence="1">Leaf</tissue>
    </source>
</reference>
<keyword evidence="2" id="KW-1185">Reference proteome</keyword>